<comment type="caution">
    <text evidence="1">The sequence shown here is derived from an EMBL/GenBank/DDBJ whole genome shotgun (WGS) entry which is preliminary data.</text>
</comment>
<dbReference type="Gene3D" id="3.40.30.10">
    <property type="entry name" value="Glutaredoxin"/>
    <property type="match status" value="1"/>
</dbReference>
<sequence length="82" mass="9268">MKPKLLLLSRPECELCEELEFALFTQFSATTFELERADVDSRPEWKTRYGLKIPVLLTAAGEVLCSTRFDAEAVADFLKNPG</sequence>
<dbReference type="Pfam" id="PF05768">
    <property type="entry name" value="Glrx-like"/>
    <property type="match status" value="1"/>
</dbReference>
<proteinExistence type="predicted"/>
<evidence type="ECO:0000313" key="1">
    <source>
        <dbReference type="EMBL" id="PTU33135.1"/>
    </source>
</evidence>
<dbReference type="Proteomes" id="UP000244248">
    <property type="component" value="Unassembled WGS sequence"/>
</dbReference>
<protein>
    <submittedName>
        <fullName evidence="1">Thioredoxin family protein</fullName>
    </submittedName>
</protein>
<dbReference type="AlphaFoldDB" id="A0A2T5MKN8"/>
<name>A0A2T5MKN8_9GAMM</name>
<dbReference type="InterPro" id="IPR008554">
    <property type="entry name" value="Glutaredoxin-like"/>
</dbReference>
<dbReference type="RefSeq" id="WP_107938843.1">
    <property type="nucleotide sequence ID" value="NZ_QANS01000001.1"/>
</dbReference>
<organism evidence="1 2">
    <name type="scientific">Stenotrophobium rhamnosiphilum</name>
    <dbReference type="NCBI Taxonomy" id="2029166"/>
    <lineage>
        <taxon>Bacteria</taxon>
        <taxon>Pseudomonadati</taxon>
        <taxon>Pseudomonadota</taxon>
        <taxon>Gammaproteobacteria</taxon>
        <taxon>Nevskiales</taxon>
        <taxon>Nevskiaceae</taxon>
        <taxon>Stenotrophobium</taxon>
    </lineage>
</organism>
<dbReference type="SUPFAM" id="SSF52833">
    <property type="entry name" value="Thioredoxin-like"/>
    <property type="match status" value="1"/>
</dbReference>
<dbReference type="InterPro" id="IPR036249">
    <property type="entry name" value="Thioredoxin-like_sf"/>
</dbReference>
<reference evidence="1 2" key="1">
    <citation type="submission" date="2018-04" db="EMBL/GenBank/DDBJ databases">
        <title>Novel species isolated from glacier.</title>
        <authorList>
            <person name="Liu Q."/>
            <person name="Xin Y.-H."/>
        </authorList>
    </citation>
    <scope>NUCLEOTIDE SEQUENCE [LARGE SCALE GENOMIC DNA]</scope>
    <source>
        <strain evidence="1 2">GT1R17</strain>
    </source>
</reference>
<evidence type="ECO:0000313" key="2">
    <source>
        <dbReference type="Proteomes" id="UP000244248"/>
    </source>
</evidence>
<gene>
    <name evidence="1" type="ORF">CJD38_03255</name>
</gene>
<dbReference type="PANTHER" id="PTHR33558:SF1">
    <property type="entry name" value="GLUTAREDOXIN-LIKE PROTEIN C5ORF63 HOMOLOG"/>
    <property type="match status" value="1"/>
</dbReference>
<keyword evidence="2" id="KW-1185">Reference proteome</keyword>
<dbReference type="OrthoDB" id="8537427at2"/>
<dbReference type="PANTHER" id="PTHR33558">
    <property type="entry name" value="GLUTAREDOXIN-LIKE PROTEIN C5ORF63 HOMOLOG"/>
    <property type="match status" value="1"/>
</dbReference>
<accession>A0A2T5MKN8</accession>
<dbReference type="EMBL" id="QANS01000001">
    <property type="protein sequence ID" value="PTU33135.1"/>
    <property type="molecule type" value="Genomic_DNA"/>
</dbReference>
<dbReference type="InterPro" id="IPR052565">
    <property type="entry name" value="Glutaredoxin-like_YDR286C"/>
</dbReference>